<dbReference type="AlphaFoldDB" id="A0A6I6DIH8"/>
<dbReference type="InterPro" id="IPR007546">
    <property type="entry name" value="DUF503"/>
</dbReference>
<name>A0A6I6DIH8_9FIRM</name>
<protein>
    <submittedName>
        <fullName evidence="1">YlxP-like protein</fullName>
    </submittedName>
</protein>
<dbReference type="PANTHER" id="PTHR36441">
    <property type="entry name" value="HYPOTHETICAL CYTOSOLIC PROTEIN"/>
    <property type="match status" value="1"/>
</dbReference>
<organism evidence="1 2">
    <name type="scientific">Candidatus Syntrophocurvum alkaliphilum</name>
    <dbReference type="NCBI Taxonomy" id="2293317"/>
    <lineage>
        <taxon>Bacteria</taxon>
        <taxon>Bacillati</taxon>
        <taxon>Bacillota</taxon>
        <taxon>Clostridia</taxon>
        <taxon>Eubacteriales</taxon>
        <taxon>Syntrophomonadaceae</taxon>
        <taxon>Candidatus Syntrophocurvum</taxon>
    </lineage>
</organism>
<evidence type="ECO:0000313" key="1">
    <source>
        <dbReference type="EMBL" id="QGT99331.1"/>
    </source>
</evidence>
<dbReference type="KEGG" id="salq:SYNTR_0738"/>
<evidence type="ECO:0000313" key="2">
    <source>
        <dbReference type="Proteomes" id="UP000426444"/>
    </source>
</evidence>
<proteinExistence type="predicted"/>
<accession>A0A6I6DIH8</accession>
<reference evidence="2" key="1">
    <citation type="journal article" date="2019" name="Microbiology">
        <title>Complete Genome Sequence of an Uncultured Bacterium of the Candidate Phylum Bipolaricaulota.</title>
        <authorList>
            <person name="Kadnikov V.V."/>
            <person name="Mardanov A.V."/>
            <person name="Beletsky A.V."/>
            <person name="Frank Y.A."/>
            <person name="Karnachuk O.V."/>
            <person name="Ravin N.V."/>
        </authorList>
    </citation>
    <scope>NUCLEOTIDE SEQUENCE [LARGE SCALE GENOMIC DNA]</scope>
</reference>
<dbReference type="RefSeq" id="WP_156203240.1">
    <property type="nucleotide sequence ID" value="NZ_CP046457.1"/>
</dbReference>
<dbReference type="Pfam" id="PF04456">
    <property type="entry name" value="DUF503"/>
    <property type="match status" value="1"/>
</dbReference>
<dbReference type="PANTHER" id="PTHR36441:SF1">
    <property type="entry name" value="DUF503 DOMAIN-CONTAINING PROTEIN"/>
    <property type="match status" value="1"/>
</dbReference>
<dbReference type="Gene3D" id="3.30.70.1120">
    <property type="entry name" value="TT1725-like"/>
    <property type="match status" value="1"/>
</dbReference>
<dbReference type="SUPFAM" id="SSF103007">
    <property type="entry name" value="Hypothetical protein TT1725"/>
    <property type="match status" value="1"/>
</dbReference>
<dbReference type="OrthoDB" id="9809023at2"/>
<dbReference type="Proteomes" id="UP000426444">
    <property type="component" value="Chromosome"/>
</dbReference>
<sequence>MYIVYGQAELFFPYTTSLKEKRKTINSIIDRIRKRFNISVAEVEYQDLWQRSILGFTAVSNSHSDMELFTNVVEDTIYRFTESVELTSFSYQILSE</sequence>
<keyword evidence="2" id="KW-1185">Reference proteome</keyword>
<gene>
    <name evidence="1" type="ORF">SYNTR_0738</name>
</gene>
<dbReference type="InterPro" id="IPR036746">
    <property type="entry name" value="TT1725-like_sf"/>
</dbReference>
<dbReference type="EMBL" id="CP046457">
    <property type="protein sequence ID" value="QGT99331.1"/>
    <property type="molecule type" value="Genomic_DNA"/>
</dbReference>